<evidence type="ECO:0000256" key="2">
    <source>
        <dbReference type="ARBA" id="ARBA00022977"/>
    </source>
</evidence>
<dbReference type="SUPFAM" id="SSF51391">
    <property type="entry name" value="Thiamin phosphate synthase"/>
    <property type="match status" value="1"/>
</dbReference>
<proteinExistence type="predicted"/>
<dbReference type="EMBL" id="JABGBW010000009">
    <property type="protein sequence ID" value="MBC2576636.1"/>
    <property type="molecule type" value="Genomic_DNA"/>
</dbReference>
<evidence type="ECO:0000313" key="4">
    <source>
        <dbReference type="EMBL" id="MBC2576636.1"/>
    </source>
</evidence>
<dbReference type="PANTHER" id="PTHR20857:SF15">
    <property type="entry name" value="THIAMINE-PHOSPHATE SYNTHASE"/>
    <property type="match status" value="1"/>
</dbReference>
<dbReference type="InterPro" id="IPR036206">
    <property type="entry name" value="ThiamineP_synth_sf"/>
</dbReference>
<feature type="domain" description="Thiamine phosphate synthase/TenI" evidence="3">
    <location>
        <begin position="31"/>
        <end position="198"/>
    </location>
</feature>
<dbReference type="InterPro" id="IPR022998">
    <property type="entry name" value="ThiamineP_synth_TenI"/>
</dbReference>
<evidence type="ECO:0000259" key="3">
    <source>
        <dbReference type="Pfam" id="PF02581"/>
    </source>
</evidence>
<sequence length="202" mass="23154">MKEINLKIVSNRKLCKVNLKDRLSEVYAKYVKGVCLEGFHIDSLILREKDLSENEYEKLLLEIIDINKNHSIDLIPHTFWKLCIKHKINRVHLPLKIFQDLYNEKNAEFLSFFDILGVSVHTVDEAILAEKLGATYLVFGHIFSTDCKKNLEPKGIENLKYICESVSIPVYAIGGIDETNAYITIKNGAYGVCMMSNIMKKV</sequence>
<evidence type="ECO:0000313" key="5">
    <source>
        <dbReference type="Proteomes" id="UP000713904"/>
    </source>
</evidence>
<comment type="caution">
    <text evidence="4">The sequence shown here is derived from an EMBL/GenBank/DDBJ whole genome shotgun (WGS) entry which is preliminary data.</text>
</comment>
<dbReference type="Pfam" id="PF02581">
    <property type="entry name" value="TMP-TENI"/>
    <property type="match status" value="1"/>
</dbReference>
<dbReference type="Proteomes" id="UP000713904">
    <property type="component" value="Unassembled WGS sequence"/>
</dbReference>
<comment type="pathway">
    <text evidence="1">Cofactor biosynthesis; thiamine diphosphate biosynthesis.</text>
</comment>
<dbReference type="PANTHER" id="PTHR20857">
    <property type="entry name" value="THIAMINE-PHOSPHATE PYROPHOSPHORYLASE"/>
    <property type="match status" value="1"/>
</dbReference>
<dbReference type="InterPro" id="IPR013785">
    <property type="entry name" value="Aldolase_TIM"/>
</dbReference>
<dbReference type="RefSeq" id="WP_185624657.1">
    <property type="nucleotide sequence ID" value="NZ_JABGBW010000009.1"/>
</dbReference>
<dbReference type="Gene3D" id="3.20.20.70">
    <property type="entry name" value="Aldolase class I"/>
    <property type="match status" value="1"/>
</dbReference>
<reference evidence="4 5" key="1">
    <citation type="submission" date="2020-05" db="EMBL/GenBank/DDBJ databases">
        <title>Draft genome of xy-202 and genomic insight in genome of the genus Peptostreptococcus.</title>
        <authorList>
            <person name="Zhang Z."/>
        </authorList>
    </citation>
    <scope>NUCLEOTIDE SEQUENCE [LARGE SCALE GENOMIC DNA]</scope>
    <source>
        <strain evidence="4 5">DSM 27025</strain>
    </source>
</reference>
<keyword evidence="5" id="KW-1185">Reference proteome</keyword>
<name>A0ABR6TMI1_9FIRM</name>
<accession>A0ABR6TMI1</accession>
<keyword evidence="2" id="KW-0784">Thiamine biosynthesis</keyword>
<dbReference type="CDD" id="cd00564">
    <property type="entry name" value="TMP_TenI"/>
    <property type="match status" value="1"/>
</dbReference>
<gene>
    <name evidence="4" type="ORF">HLB29_08060</name>
</gene>
<protein>
    <submittedName>
        <fullName evidence="4">Thiamine phosphate synthase</fullName>
    </submittedName>
</protein>
<evidence type="ECO:0000256" key="1">
    <source>
        <dbReference type="ARBA" id="ARBA00004948"/>
    </source>
</evidence>
<organism evidence="4 5">
    <name type="scientific">Peptostreptococcus canis</name>
    <dbReference type="NCBI Taxonomy" id="1159213"/>
    <lineage>
        <taxon>Bacteria</taxon>
        <taxon>Bacillati</taxon>
        <taxon>Bacillota</taxon>
        <taxon>Clostridia</taxon>
        <taxon>Peptostreptococcales</taxon>
        <taxon>Peptostreptococcaceae</taxon>
        <taxon>Peptostreptococcus</taxon>
    </lineage>
</organism>